<dbReference type="GO" id="GO:0010041">
    <property type="term" value="P:response to iron(III) ion"/>
    <property type="evidence" value="ECO:0007669"/>
    <property type="project" value="TreeGrafter"/>
</dbReference>
<dbReference type="GO" id="GO:0009103">
    <property type="term" value="P:lipopolysaccharide biosynthetic process"/>
    <property type="evidence" value="ECO:0007669"/>
    <property type="project" value="UniProtKB-ARBA"/>
</dbReference>
<dbReference type="Proteomes" id="UP000034588">
    <property type="component" value="Unassembled WGS sequence"/>
</dbReference>
<evidence type="ECO:0000256" key="8">
    <source>
        <dbReference type="SAM" id="Phobius"/>
    </source>
</evidence>
<dbReference type="EMBL" id="LCQD01000020">
    <property type="protein sequence ID" value="KKW11373.1"/>
    <property type="molecule type" value="Genomic_DNA"/>
</dbReference>
<proteinExistence type="predicted"/>
<dbReference type="GO" id="GO:0016763">
    <property type="term" value="F:pentosyltransferase activity"/>
    <property type="evidence" value="ECO:0007669"/>
    <property type="project" value="TreeGrafter"/>
</dbReference>
<feature type="transmembrane region" description="Helical" evidence="8">
    <location>
        <begin position="6"/>
        <end position="26"/>
    </location>
</feature>
<dbReference type="GO" id="GO:0005886">
    <property type="term" value="C:plasma membrane"/>
    <property type="evidence" value="ECO:0007669"/>
    <property type="project" value="UniProtKB-SubCell"/>
</dbReference>
<gene>
    <name evidence="9" type="ORF">UY48_C0020G0001</name>
</gene>
<evidence type="ECO:0000256" key="2">
    <source>
        <dbReference type="ARBA" id="ARBA00022475"/>
    </source>
</evidence>
<protein>
    <submittedName>
        <fullName evidence="9">Glycosyl transferase, family 39</fullName>
    </submittedName>
</protein>
<feature type="transmembrane region" description="Helical" evidence="8">
    <location>
        <begin position="214"/>
        <end position="232"/>
    </location>
</feature>
<comment type="caution">
    <text evidence="9">The sequence shown here is derived from an EMBL/GenBank/DDBJ whole genome shotgun (WGS) entry which is preliminary data.</text>
</comment>
<evidence type="ECO:0000256" key="3">
    <source>
        <dbReference type="ARBA" id="ARBA00022676"/>
    </source>
</evidence>
<feature type="transmembrane region" description="Helical" evidence="8">
    <location>
        <begin position="109"/>
        <end position="134"/>
    </location>
</feature>
<organism evidence="9 10">
    <name type="scientific">Candidatus Gottesmanbacteria bacterium GW2011_GWB1_49_7</name>
    <dbReference type="NCBI Taxonomy" id="1618448"/>
    <lineage>
        <taxon>Bacteria</taxon>
        <taxon>Candidatus Gottesmaniibacteriota</taxon>
    </lineage>
</organism>
<feature type="transmembrane region" description="Helical" evidence="8">
    <location>
        <begin position="78"/>
        <end position="97"/>
    </location>
</feature>
<evidence type="ECO:0000256" key="1">
    <source>
        <dbReference type="ARBA" id="ARBA00004651"/>
    </source>
</evidence>
<reference evidence="9 10" key="1">
    <citation type="journal article" date="2015" name="Nature">
        <title>rRNA introns, odd ribosomes, and small enigmatic genomes across a large radiation of phyla.</title>
        <authorList>
            <person name="Brown C.T."/>
            <person name="Hug L.A."/>
            <person name="Thomas B.C."/>
            <person name="Sharon I."/>
            <person name="Castelle C.J."/>
            <person name="Singh A."/>
            <person name="Wilkins M.J."/>
            <person name="Williams K.H."/>
            <person name="Banfield J.F."/>
        </authorList>
    </citation>
    <scope>NUCLEOTIDE SEQUENCE [LARGE SCALE GENOMIC DNA]</scope>
</reference>
<sequence>MKWDKFSAHIPIILIIILAVFFRFVYLGTIPNALGGDELHYALTAKAVFFTGRDISGSWHPLSALVFRYPPNEGQAELPYFLHLLVSAPFPFSLFMFKLPFALLGTGTVLLLYAIANLLFGPAVGIAVGLVAAINPWLVVMDRTGYEAAPAAFFYMLALYIVLKARSWKILWAIIPLLFAFYSYIATKVIFVPFVLAASLLAFFKQKRQFAKQYVILCGISVAIVVVFFLLFKTNPNVTRLNDIFLPNSSMVADQVNEIRKTAIQSTFLPLVVNKYTMYLRVIASKLFRIFSPEYLFVEGDQFFLPVSQSFFYWLDAVFLFMGAVY</sequence>
<feature type="transmembrane region" description="Helical" evidence="8">
    <location>
        <begin position="169"/>
        <end position="202"/>
    </location>
</feature>
<dbReference type="InterPro" id="IPR050297">
    <property type="entry name" value="LipidA_mod_glycosyltrf_83"/>
</dbReference>
<evidence type="ECO:0000256" key="4">
    <source>
        <dbReference type="ARBA" id="ARBA00022679"/>
    </source>
</evidence>
<evidence type="ECO:0000256" key="7">
    <source>
        <dbReference type="ARBA" id="ARBA00023136"/>
    </source>
</evidence>
<keyword evidence="4 9" id="KW-0808">Transferase</keyword>
<dbReference type="PANTHER" id="PTHR33908">
    <property type="entry name" value="MANNOSYLTRANSFERASE YKCB-RELATED"/>
    <property type="match status" value="1"/>
</dbReference>
<dbReference type="AlphaFoldDB" id="A0A0G1VY24"/>
<evidence type="ECO:0000256" key="5">
    <source>
        <dbReference type="ARBA" id="ARBA00022692"/>
    </source>
</evidence>
<keyword evidence="3" id="KW-0328">Glycosyltransferase</keyword>
<evidence type="ECO:0000313" key="9">
    <source>
        <dbReference type="EMBL" id="KKW11373.1"/>
    </source>
</evidence>
<evidence type="ECO:0000313" key="10">
    <source>
        <dbReference type="Proteomes" id="UP000034588"/>
    </source>
</evidence>
<accession>A0A0G1VY24</accession>
<feature type="non-terminal residue" evidence="9">
    <location>
        <position position="326"/>
    </location>
</feature>
<evidence type="ECO:0000256" key="6">
    <source>
        <dbReference type="ARBA" id="ARBA00022989"/>
    </source>
</evidence>
<keyword evidence="7 8" id="KW-0472">Membrane</keyword>
<dbReference type="PANTHER" id="PTHR33908:SF3">
    <property type="entry name" value="UNDECAPRENYL PHOSPHATE-ALPHA-4-AMINO-4-DEOXY-L-ARABINOSE ARABINOSYL TRANSFERASE"/>
    <property type="match status" value="1"/>
</dbReference>
<keyword evidence="5 8" id="KW-0812">Transmembrane</keyword>
<comment type="subcellular location">
    <subcellularLocation>
        <location evidence="1">Cell membrane</location>
        <topology evidence="1">Multi-pass membrane protein</topology>
    </subcellularLocation>
</comment>
<name>A0A0G1VY24_9BACT</name>
<keyword evidence="6 8" id="KW-1133">Transmembrane helix</keyword>
<keyword evidence="2" id="KW-1003">Cell membrane</keyword>
<feature type="transmembrane region" description="Helical" evidence="8">
    <location>
        <begin position="146"/>
        <end position="163"/>
    </location>
</feature>